<dbReference type="Pfam" id="PF21817">
    <property type="entry name" value="CapR"/>
    <property type="match status" value="1"/>
</dbReference>
<organism evidence="2 3">
    <name type="scientific">Vibrio cholerae</name>
    <dbReference type="NCBI Taxonomy" id="666"/>
    <lineage>
        <taxon>Bacteria</taxon>
        <taxon>Pseudomonadati</taxon>
        <taxon>Pseudomonadota</taxon>
        <taxon>Gammaproteobacteria</taxon>
        <taxon>Vibrionales</taxon>
        <taxon>Vibrionaceae</taxon>
        <taxon>Vibrio</taxon>
    </lineage>
</organism>
<dbReference type="EMBL" id="MCBA01000184">
    <property type="protein sequence ID" value="RGP83425.1"/>
    <property type="molecule type" value="Genomic_DNA"/>
</dbReference>
<name>A0A395TFQ0_VIBCL</name>
<dbReference type="InterPro" id="IPR048793">
    <property type="entry name" value="CapR_dom"/>
</dbReference>
<protein>
    <recommendedName>
        <fullName evidence="1">CapR homology domain-containing protein</fullName>
    </recommendedName>
</protein>
<evidence type="ECO:0000313" key="3">
    <source>
        <dbReference type="Proteomes" id="UP000266701"/>
    </source>
</evidence>
<sequence length="139" mass="15469">MKITRLQREFIGEQFHTPKGGTLTVTGITDQTSGRNAVFTLECSICSVDEVLFPDGFASTKSNLVCNQRVPCPCSGRYKYSPNQYHILVQRNCVQKGYTLLEFGAESGEWFGASKTPITLLNPKTGRTWTTTVYGFLNT</sequence>
<feature type="domain" description="CapR homology" evidence="1">
    <location>
        <begin position="7"/>
        <end position="75"/>
    </location>
</feature>
<accession>A0A395TFQ0</accession>
<reference evidence="2 3" key="1">
    <citation type="journal article" date="2017" name="Emerg. Infect. Dis.">
        <title>Carbapenemase VCC-1-Producing Vibrio cholerae in Coastal Waters of Germany.</title>
        <authorList>
            <person name="Hammerl J.A."/>
            <person name="Jackel C."/>
            <person name="Bortolaia V."/>
            <person name="Schwartz K."/>
            <person name="Bier N."/>
            <person name="Hendriksen R.S."/>
            <person name="Guerra B."/>
            <person name="Strauch E."/>
        </authorList>
    </citation>
    <scope>NUCLEOTIDE SEQUENCE [LARGE SCALE GENOMIC DNA]</scope>
    <source>
        <strain evidence="2 3">VN-2825</strain>
    </source>
</reference>
<gene>
    <name evidence="2" type="ORF">BC353_17385</name>
</gene>
<comment type="caution">
    <text evidence="2">The sequence shown here is derived from an EMBL/GenBank/DDBJ whole genome shotgun (WGS) entry which is preliminary data.</text>
</comment>
<evidence type="ECO:0000313" key="2">
    <source>
        <dbReference type="EMBL" id="RGP83425.1"/>
    </source>
</evidence>
<evidence type="ECO:0000259" key="1">
    <source>
        <dbReference type="Pfam" id="PF21817"/>
    </source>
</evidence>
<proteinExistence type="predicted"/>
<dbReference type="Proteomes" id="UP000266701">
    <property type="component" value="Unassembled WGS sequence"/>
</dbReference>
<dbReference type="AlphaFoldDB" id="A0A395TFQ0"/>